<dbReference type="RefSeq" id="WP_036542824.1">
    <property type="nucleotide sequence ID" value="NZ_JMSZ01000007.1"/>
</dbReference>
<accession>A0A063Y7P6</accession>
<reference evidence="4 5" key="1">
    <citation type="journal article" date="2005" name="Int. J. Syst. Evol. Microbiol.">
        <title>Nitrincola lacisaponensis gen. nov., sp. nov., a novel alkaliphilic bacterium isolated from an alkaline, saline lake.</title>
        <authorList>
            <person name="Dimitriu P.A."/>
            <person name="Shukla S.K."/>
            <person name="Conradt J."/>
            <person name="Marquez M.C."/>
            <person name="Ventosa A."/>
            <person name="Maglia A."/>
            <person name="Peyton B.M."/>
            <person name="Pinkart H.C."/>
            <person name="Mormile M.R."/>
        </authorList>
    </citation>
    <scope>NUCLEOTIDE SEQUENCE [LARGE SCALE GENOMIC DNA]</scope>
    <source>
        <strain evidence="4 5">4CA</strain>
    </source>
</reference>
<dbReference type="EMBL" id="JMSZ01000007">
    <property type="protein sequence ID" value="KDE41145.1"/>
    <property type="molecule type" value="Genomic_DNA"/>
</dbReference>
<keyword evidence="5" id="KW-1185">Reference proteome</keyword>
<proteinExistence type="inferred from homology"/>
<dbReference type="STRING" id="267850.ADINL_0218"/>
<evidence type="ECO:0000259" key="3">
    <source>
        <dbReference type="Pfam" id="PF01370"/>
    </source>
</evidence>
<name>A0A063Y7P6_9GAMM</name>
<evidence type="ECO:0000313" key="4">
    <source>
        <dbReference type="EMBL" id="KDE41145.1"/>
    </source>
</evidence>
<dbReference type="CDD" id="cd05232">
    <property type="entry name" value="UDP_G4E_4_SDR_e"/>
    <property type="match status" value="1"/>
</dbReference>
<evidence type="ECO:0000256" key="2">
    <source>
        <dbReference type="ARBA" id="ARBA00007637"/>
    </source>
</evidence>
<dbReference type="AlphaFoldDB" id="A0A063Y7P6"/>
<dbReference type="Gene3D" id="3.40.50.720">
    <property type="entry name" value="NAD(P)-binding Rossmann-like Domain"/>
    <property type="match status" value="1"/>
</dbReference>
<dbReference type="InterPro" id="IPR001509">
    <property type="entry name" value="Epimerase_deHydtase"/>
</dbReference>
<dbReference type="EC" id="5.1.3.2" evidence="4"/>
<comment type="caution">
    <text evidence="4">The sequence shown here is derived from an EMBL/GenBank/DDBJ whole genome shotgun (WGS) entry which is preliminary data.</text>
</comment>
<dbReference type="PATRIC" id="fig|267850.7.peg.214"/>
<dbReference type="PANTHER" id="PTHR43000">
    <property type="entry name" value="DTDP-D-GLUCOSE 4,6-DEHYDRATASE-RELATED"/>
    <property type="match status" value="1"/>
</dbReference>
<protein>
    <submittedName>
        <fullName evidence="4">UDP-glucose 4-epimerase</fullName>
        <ecNumber evidence="4">5.1.3.2</ecNumber>
    </submittedName>
</protein>
<dbReference type="Proteomes" id="UP000027318">
    <property type="component" value="Unassembled WGS sequence"/>
</dbReference>
<sequence>MGKNILLTGTTGFIGQAVFDDLKQQSKYNVSVSLRKIDDKYKESNVFVVGDLAAGVDWSAALYDQQFVIHIAARAHIIRNDVPDPLSEYRKVNVDGSLNLAWQAAKSGVKRFIFISSIGVNGNINTRPFTEEDAPNPAELYAQSKWEAEQGLWNIQRATGMEIVIIRPPLVYGPNAPGNFGSLMRWVEKGVPLPLGAIHNRRSLVALDNLVDLIITCIDHPAAANQVFLAGDGQDLSTTQLLKSVATAMGKPSRLIPVPASWLMLAATLLGKQAMAQRLLGSLQVDISKAQTLLGWHPPVSVEEGLRRCFMDSENTRNGC</sequence>
<dbReference type="Pfam" id="PF01370">
    <property type="entry name" value="Epimerase"/>
    <property type="match status" value="1"/>
</dbReference>
<comment type="pathway">
    <text evidence="1">Bacterial outer membrane biogenesis; LPS O-antigen biosynthesis.</text>
</comment>
<evidence type="ECO:0000256" key="1">
    <source>
        <dbReference type="ARBA" id="ARBA00005125"/>
    </source>
</evidence>
<gene>
    <name evidence="4" type="ORF">ADINL_0218</name>
</gene>
<feature type="domain" description="NAD-dependent epimerase/dehydratase" evidence="3">
    <location>
        <begin position="5"/>
        <end position="227"/>
    </location>
</feature>
<comment type="similarity">
    <text evidence="2">Belongs to the NAD(P)-dependent epimerase/dehydratase family.</text>
</comment>
<keyword evidence="4" id="KW-0413">Isomerase</keyword>
<dbReference type="OrthoDB" id="9801056at2"/>
<evidence type="ECO:0000313" key="5">
    <source>
        <dbReference type="Proteomes" id="UP000027318"/>
    </source>
</evidence>
<organism evidence="4 5">
    <name type="scientific">Nitrincola lacisaponensis</name>
    <dbReference type="NCBI Taxonomy" id="267850"/>
    <lineage>
        <taxon>Bacteria</taxon>
        <taxon>Pseudomonadati</taxon>
        <taxon>Pseudomonadota</taxon>
        <taxon>Gammaproteobacteria</taxon>
        <taxon>Oceanospirillales</taxon>
        <taxon>Oceanospirillaceae</taxon>
        <taxon>Nitrincola</taxon>
    </lineage>
</organism>
<dbReference type="GO" id="GO:0003978">
    <property type="term" value="F:UDP-glucose 4-epimerase activity"/>
    <property type="evidence" value="ECO:0007669"/>
    <property type="project" value="UniProtKB-EC"/>
</dbReference>
<dbReference type="InterPro" id="IPR036291">
    <property type="entry name" value="NAD(P)-bd_dom_sf"/>
</dbReference>
<dbReference type="SUPFAM" id="SSF51735">
    <property type="entry name" value="NAD(P)-binding Rossmann-fold domains"/>
    <property type="match status" value="1"/>
</dbReference>